<proteinExistence type="predicted"/>
<evidence type="ECO:0000313" key="1">
    <source>
        <dbReference type="EMBL" id="RNA00962.1"/>
    </source>
</evidence>
<gene>
    <name evidence="1" type="ORF">BpHYR1_041280</name>
</gene>
<dbReference type="EMBL" id="REGN01009538">
    <property type="protein sequence ID" value="RNA00962.1"/>
    <property type="molecule type" value="Genomic_DNA"/>
</dbReference>
<dbReference type="Proteomes" id="UP000276133">
    <property type="component" value="Unassembled WGS sequence"/>
</dbReference>
<evidence type="ECO:0000313" key="2">
    <source>
        <dbReference type="Proteomes" id="UP000276133"/>
    </source>
</evidence>
<sequence length="66" mass="7528">MTKFETFSIGRNLNNKFKISILNNSGRSNFHFKVEVHTDLANLNTVNSRKQLRGSDPVIKSSSFKL</sequence>
<protein>
    <submittedName>
        <fullName evidence="1">Uncharacterized protein</fullName>
    </submittedName>
</protein>
<organism evidence="1 2">
    <name type="scientific">Brachionus plicatilis</name>
    <name type="common">Marine rotifer</name>
    <name type="synonym">Brachionus muelleri</name>
    <dbReference type="NCBI Taxonomy" id="10195"/>
    <lineage>
        <taxon>Eukaryota</taxon>
        <taxon>Metazoa</taxon>
        <taxon>Spiralia</taxon>
        <taxon>Gnathifera</taxon>
        <taxon>Rotifera</taxon>
        <taxon>Eurotatoria</taxon>
        <taxon>Monogononta</taxon>
        <taxon>Pseudotrocha</taxon>
        <taxon>Ploima</taxon>
        <taxon>Brachionidae</taxon>
        <taxon>Brachionus</taxon>
    </lineage>
</organism>
<accession>A0A3M7PPB3</accession>
<dbReference type="AlphaFoldDB" id="A0A3M7PPB3"/>
<reference evidence="1 2" key="1">
    <citation type="journal article" date="2018" name="Sci. Rep.">
        <title>Genomic signatures of local adaptation to the degree of environmental predictability in rotifers.</title>
        <authorList>
            <person name="Franch-Gras L."/>
            <person name="Hahn C."/>
            <person name="Garcia-Roger E.M."/>
            <person name="Carmona M.J."/>
            <person name="Serra M."/>
            <person name="Gomez A."/>
        </authorList>
    </citation>
    <scope>NUCLEOTIDE SEQUENCE [LARGE SCALE GENOMIC DNA]</scope>
    <source>
        <strain evidence="1">HYR1</strain>
    </source>
</reference>
<comment type="caution">
    <text evidence="1">The sequence shown here is derived from an EMBL/GenBank/DDBJ whole genome shotgun (WGS) entry which is preliminary data.</text>
</comment>
<keyword evidence="2" id="KW-1185">Reference proteome</keyword>
<name>A0A3M7PPB3_BRAPC</name>